<feature type="domain" description="HTH cro/C1-type" evidence="2">
    <location>
        <begin position="5"/>
        <end position="59"/>
    </location>
</feature>
<organism evidence="3 4">
    <name type="scientific">Dyadobacter jiangsuensis</name>
    <dbReference type="NCBI Taxonomy" id="1591085"/>
    <lineage>
        <taxon>Bacteria</taxon>
        <taxon>Pseudomonadati</taxon>
        <taxon>Bacteroidota</taxon>
        <taxon>Cytophagia</taxon>
        <taxon>Cytophagales</taxon>
        <taxon>Spirosomataceae</taxon>
        <taxon>Dyadobacter</taxon>
    </lineage>
</organism>
<evidence type="ECO:0000313" key="4">
    <source>
        <dbReference type="Proteomes" id="UP000241964"/>
    </source>
</evidence>
<dbReference type="InterPro" id="IPR010982">
    <property type="entry name" value="Lambda_DNA-bd_dom_sf"/>
</dbReference>
<proteinExistence type="predicted"/>
<dbReference type="PROSITE" id="PS50943">
    <property type="entry name" value="HTH_CROC1"/>
    <property type="match status" value="1"/>
</dbReference>
<dbReference type="SUPFAM" id="SSF47413">
    <property type="entry name" value="lambda repressor-like DNA-binding domains"/>
    <property type="match status" value="1"/>
</dbReference>
<dbReference type="GO" id="GO:0003677">
    <property type="term" value="F:DNA binding"/>
    <property type="evidence" value="ECO:0007669"/>
    <property type="project" value="UniProtKB-KW"/>
</dbReference>
<evidence type="ECO:0000256" key="1">
    <source>
        <dbReference type="ARBA" id="ARBA00023125"/>
    </source>
</evidence>
<dbReference type="SMART" id="SM00530">
    <property type="entry name" value="HTH_XRE"/>
    <property type="match status" value="1"/>
</dbReference>
<protein>
    <submittedName>
        <fullName evidence="3">Putative transcriptional regulator</fullName>
    </submittedName>
</protein>
<dbReference type="Pfam" id="PF01381">
    <property type="entry name" value="HTH_3"/>
    <property type="match status" value="1"/>
</dbReference>
<accession>A0A2P8FCS8</accession>
<dbReference type="AlphaFoldDB" id="A0A2P8FCS8"/>
<keyword evidence="4" id="KW-1185">Reference proteome</keyword>
<keyword evidence="1" id="KW-0238">DNA-binding</keyword>
<dbReference type="RefSeq" id="WP_106599513.1">
    <property type="nucleotide sequence ID" value="NZ_PYAS01000026.1"/>
</dbReference>
<dbReference type="Proteomes" id="UP000241964">
    <property type="component" value="Unassembled WGS sequence"/>
</dbReference>
<name>A0A2P8FCS8_9BACT</name>
<sequence length="68" mass="7694">MKNFLKVERAKQNITQAELAVRVGVSRQTINSIEIGKYVPSTLLALKIASVFEVSLDHIFMLEESDWS</sequence>
<dbReference type="InterPro" id="IPR001387">
    <property type="entry name" value="Cro/C1-type_HTH"/>
</dbReference>
<dbReference type="EMBL" id="PYAS01000026">
    <property type="protein sequence ID" value="PSL19498.1"/>
    <property type="molecule type" value="Genomic_DNA"/>
</dbReference>
<dbReference type="Gene3D" id="1.10.260.40">
    <property type="entry name" value="lambda repressor-like DNA-binding domains"/>
    <property type="match status" value="1"/>
</dbReference>
<gene>
    <name evidence="3" type="ORF">CLV60_12616</name>
</gene>
<dbReference type="PANTHER" id="PTHR46558:SF11">
    <property type="entry name" value="HTH-TYPE TRANSCRIPTIONAL REGULATOR XRE"/>
    <property type="match status" value="1"/>
</dbReference>
<dbReference type="PANTHER" id="PTHR46558">
    <property type="entry name" value="TRACRIPTIONAL REGULATORY PROTEIN-RELATED-RELATED"/>
    <property type="match status" value="1"/>
</dbReference>
<evidence type="ECO:0000313" key="3">
    <source>
        <dbReference type="EMBL" id="PSL19498.1"/>
    </source>
</evidence>
<reference evidence="3 4" key="1">
    <citation type="submission" date="2018-03" db="EMBL/GenBank/DDBJ databases">
        <title>Genomic Encyclopedia of Archaeal and Bacterial Type Strains, Phase II (KMG-II): from individual species to whole genera.</title>
        <authorList>
            <person name="Goeker M."/>
        </authorList>
    </citation>
    <scope>NUCLEOTIDE SEQUENCE [LARGE SCALE GENOMIC DNA]</scope>
    <source>
        <strain evidence="3 4">DSM 29057</strain>
    </source>
</reference>
<dbReference type="OrthoDB" id="1357763at2"/>
<comment type="caution">
    <text evidence="3">The sequence shown here is derived from an EMBL/GenBank/DDBJ whole genome shotgun (WGS) entry which is preliminary data.</text>
</comment>
<dbReference type="CDD" id="cd00093">
    <property type="entry name" value="HTH_XRE"/>
    <property type="match status" value="1"/>
</dbReference>
<evidence type="ECO:0000259" key="2">
    <source>
        <dbReference type="PROSITE" id="PS50943"/>
    </source>
</evidence>